<sequence length="158" mass="17261">MTQIPPRTATDADLSRMGGLIRLDIISDVDLGGLVEDHHMVARGLELTEAGGVLHYEFVPGLRQQEEETKGPFWYWILSTEDDLGTSYNDHNNGAFDPDGEAAAHGTRHLGGPVPGSARLLRLNFTPAGGWTPPQSWCRRLDISLPDGRVTASWNSAE</sequence>
<dbReference type="AlphaFoldDB" id="A0A4V6PCR4"/>
<accession>A0A4V6PCR4</accession>
<dbReference type="OrthoDB" id="3537573at2"/>
<protein>
    <submittedName>
        <fullName evidence="1">Uncharacterized protein</fullName>
    </submittedName>
</protein>
<gene>
    <name evidence="1" type="ORF">E1294_47565</name>
</gene>
<evidence type="ECO:0000313" key="2">
    <source>
        <dbReference type="Proteomes" id="UP000294543"/>
    </source>
</evidence>
<reference evidence="1 2" key="1">
    <citation type="submission" date="2019-03" db="EMBL/GenBank/DDBJ databases">
        <title>Draft genome sequences of novel Actinobacteria.</title>
        <authorList>
            <person name="Sahin N."/>
            <person name="Ay H."/>
            <person name="Saygin H."/>
        </authorList>
    </citation>
    <scope>NUCLEOTIDE SEQUENCE [LARGE SCALE GENOMIC DNA]</scope>
    <source>
        <strain evidence="1 2">KC712</strain>
    </source>
</reference>
<dbReference type="EMBL" id="SMKP01000252">
    <property type="protein sequence ID" value="TDD08406.1"/>
    <property type="molecule type" value="Genomic_DNA"/>
</dbReference>
<proteinExistence type="predicted"/>
<organism evidence="1 2">
    <name type="scientific">Nonomuraea diastatica</name>
    <dbReference type="NCBI Taxonomy" id="1848329"/>
    <lineage>
        <taxon>Bacteria</taxon>
        <taxon>Bacillati</taxon>
        <taxon>Actinomycetota</taxon>
        <taxon>Actinomycetes</taxon>
        <taxon>Streptosporangiales</taxon>
        <taxon>Streptosporangiaceae</taxon>
        <taxon>Nonomuraea</taxon>
    </lineage>
</organism>
<dbReference type="Proteomes" id="UP000294543">
    <property type="component" value="Unassembled WGS sequence"/>
</dbReference>
<evidence type="ECO:0000313" key="1">
    <source>
        <dbReference type="EMBL" id="TDD08406.1"/>
    </source>
</evidence>
<name>A0A4V6PCR4_9ACTN</name>
<comment type="caution">
    <text evidence="1">The sequence shown here is derived from an EMBL/GenBank/DDBJ whole genome shotgun (WGS) entry which is preliminary data.</text>
</comment>
<keyword evidence="2" id="KW-1185">Reference proteome</keyword>
<dbReference type="RefSeq" id="WP_132518679.1">
    <property type="nucleotide sequence ID" value="NZ_SMKP01000252.1"/>
</dbReference>